<protein>
    <submittedName>
        <fullName evidence="3">Uncharacterized protein</fullName>
    </submittedName>
</protein>
<evidence type="ECO:0000313" key="4">
    <source>
        <dbReference type="Proteomes" id="UP000241085"/>
    </source>
</evidence>
<evidence type="ECO:0000256" key="1">
    <source>
        <dbReference type="SAM" id="MobiDB-lite"/>
    </source>
</evidence>
<organism evidence="3 4">
    <name type="scientific">Rathayibacter caricis DSM 15933</name>
    <dbReference type="NCBI Taxonomy" id="1328867"/>
    <lineage>
        <taxon>Bacteria</taxon>
        <taxon>Bacillati</taxon>
        <taxon>Actinomycetota</taxon>
        <taxon>Actinomycetes</taxon>
        <taxon>Micrococcales</taxon>
        <taxon>Microbacteriaceae</taxon>
        <taxon>Rathayibacter</taxon>
    </lineage>
</organism>
<feature type="compositionally biased region" description="Polar residues" evidence="1">
    <location>
        <begin position="1"/>
        <end position="14"/>
    </location>
</feature>
<keyword evidence="2" id="KW-0812">Transmembrane</keyword>
<gene>
    <name evidence="3" type="ORF">C1I63_05495</name>
</gene>
<dbReference type="RefSeq" id="WP_107574074.1">
    <property type="nucleotide sequence ID" value="NZ_PZPL01000001.1"/>
</dbReference>
<comment type="caution">
    <text evidence="3">The sequence shown here is derived from an EMBL/GenBank/DDBJ whole genome shotgun (WGS) entry which is preliminary data.</text>
</comment>
<evidence type="ECO:0000313" key="3">
    <source>
        <dbReference type="EMBL" id="PTL72355.1"/>
    </source>
</evidence>
<keyword evidence="2" id="KW-1133">Transmembrane helix</keyword>
<name>A0A2T4US62_9MICO</name>
<keyword evidence="4" id="KW-1185">Reference proteome</keyword>
<keyword evidence="2" id="KW-0472">Membrane</keyword>
<feature type="transmembrane region" description="Helical" evidence="2">
    <location>
        <begin position="72"/>
        <end position="92"/>
    </location>
</feature>
<sequence length="160" mass="16682">MSTIESAAAVSTPSAEPDAGAGLSASDPRRSASDPHQPAVAEAPGTPATRRSRLRAWLREGSLGPTELTRRGVLLVLLSIALVLAPVLTLTLMDVDSHVALKEWLLAITVIAMLGALLRVVADIRPTPRSDLDRAGKAVGAVAAIYTAAAVIIDWSILHL</sequence>
<accession>A0A2T4US62</accession>
<feature type="transmembrane region" description="Helical" evidence="2">
    <location>
        <begin position="138"/>
        <end position="158"/>
    </location>
</feature>
<feature type="transmembrane region" description="Helical" evidence="2">
    <location>
        <begin position="104"/>
        <end position="122"/>
    </location>
</feature>
<feature type="region of interest" description="Disordered" evidence="1">
    <location>
        <begin position="1"/>
        <end position="48"/>
    </location>
</feature>
<dbReference type="AlphaFoldDB" id="A0A2T4US62"/>
<evidence type="ECO:0000256" key="2">
    <source>
        <dbReference type="SAM" id="Phobius"/>
    </source>
</evidence>
<dbReference type="Proteomes" id="UP000241085">
    <property type="component" value="Unassembled WGS sequence"/>
</dbReference>
<dbReference type="EMBL" id="PZPL01000001">
    <property type="protein sequence ID" value="PTL72355.1"/>
    <property type="molecule type" value="Genomic_DNA"/>
</dbReference>
<reference evidence="3 4" key="1">
    <citation type="submission" date="2018-03" db="EMBL/GenBank/DDBJ databases">
        <title>Bacteriophage NCPPB3778 and a type I-E CRISPR drive the evolution of the US Biological Select Agent, Rathayibacter toxicus.</title>
        <authorList>
            <person name="Davis E.W.II."/>
            <person name="Tabima J.F."/>
            <person name="Weisberg A.J."/>
            <person name="Dantas Lopes L."/>
            <person name="Wiseman M.S."/>
            <person name="Wiseman M.S."/>
            <person name="Pupko T."/>
            <person name="Belcher M.S."/>
            <person name="Sechler A.J."/>
            <person name="Tancos M.A."/>
            <person name="Schroeder B.K."/>
            <person name="Murray T.D."/>
            <person name="Luster D.G."/>
            <person name="Schneider W.L."/>
            <person name="Rogers E."/>
            <person name="Andreote F.D."/>
            <person name="Grunwald N.J."/>
            <person name="Putnam M.L."/>
            <person name="Chang J.H."/>
        </authorList>
    </citation>
    <scope>NUCLEOTIDE SEQUENCE [LARGE SCALE GENOMIC DNA]</scope>
    <source>
        <strain evidence="3 4">DSM 15933</strain>
    </source>
</reference>
<proteinExistence type="predicted"/>